<feature type="chain" id="PRO_5044850731" evidence="2">
    <location>
        <begin position="22"/>
        <end position="634"/>
    </location>
</feature>
<feature type="region of interest" description="Disordered" evidence="1">
    <location>
        <begin position="518"/>
        <end position="550"/>
    </location>
</feature>
<sequence>MMFISTASIFGSALWISSANGAIAVQQADSFVDQERGFLRDVAKVAVEEGLVASDATASADYLDPWYGGTYVQLSDEEILANNKGLADFFEMIEDDEKYAKWEKEEMPQLLLEIQANANAGRTRQKQWARKAMVKSEIEACNVRNYWKEAAYWAHCRRWEKAWFINICTSHGCHGSDNLIWPLCHRSCNGWSDDGTRCWKKCDSQSTTPTACGHTMCSADTGACIGAIVNMVVSIASMLASVFPAGKVAALASKMAKAATKAAMKALLKQFAKEIAKNLLKKTKRKVQKFMKAEIKGAVRALKDEAVESILQEAAEAFAIERAKKEVGYSVPDIEEIARACDPIGVMDVIDAFNLTSCDDTVLENFPACTDPYHWAHSSEEIEVMLFNENHCCFGYTPPEYVYISGWGWRYKSVCNAGKSYVTYAKGLHLRQDDGSANESVPDWLTEDDDKGDEDWPEGTELVDVLYEELPMTGEDLVFCEMCVMHQTCSDNEIEGADLTLFDQCTAKNCCSPPEGFDPSDYNPVDNPGEEGFSPADEGDSTPPGYSPQLQLGGAYVSQEQQATKGVSCHACDTYGICGTPMGYAVCSQKGCCVGMTDPNEPDWIPEPLPDDNTTETATGEITDAGETTENPPN</sequence>
<dbReference type="Proteomes" id="UP001530400">
    <property type="component" value="Unassembled WGS sequence"/>
</dbReference>
<dbReference type="AlphaFoldDB" id="A0ABD3NYE2"/>
<feature type="region of interest" description="Disordered" evidence="1">
    <location>
        <begin position="433"/>
        <end position="456"/>
    </location>
</feature>
<organism evidence="3 4">
    <name type="scientific">Cyclotella atomus</name>
    <dbReference type="NCBI Taxonomy" id="382360"/>
    <lineage>
        <taxon>Eukaryota</taxon>
        <taxon>Sar</taxon>
        <taxon>Stramenopiles</taxon>
        <taxon>Ochrophyta</taxon>
        <taxon>Bacillariophyta</taxon>
        <taxon>Coscinodiscophyceae</taxon>
        <taxon>Thalassiosirophycidae</taxon>
        <taxon>Stephanodiscales</taxon>
        <taxon>Stephanodiscaceae</taxon>
        <taxon>Cyclotella</taxon>
    </lineage>
</organism>
<keyword evidence="4" id="KW-1185">Reference proteome</keyword>
<gene>
    <name evidence="3" type="ORF">ACHAWO_013961</name>
</gene>
<comment type="caution">
    <text evidence="3">The sequence shown here is derived from an EMBL/GenBank/DDBJ whole genome shotgun (WGS) entry which is preliminary data.</text>
</comment>
<evidence type="ECO:0000256" key="2">
    <source>
        <dbReference type="SAM" id="SignalP"/>
    </source>
</evidence>
<proteinExistence type="predicted"/>
<dbReference type="EMBL" id="JALLPJ020000883">
    <property type="protein sequence ID" value="KAL3780602.1"/>
    <property type="molecule type" value="Genomic_DNA"/>
</dbReference>
<evidence type="ECO:0000313" key="4">
    <source>
        <dbReference type="Proteomes" id="UP001530400"/>
    </source>
</evidence>
<protein>
    <submittedName>
        <fullName evidence="3">Uncharacterized protein</fullName>
    </submittedName>
</protein>
<feature type="region of interest" description="Disordered" evidence="1">
    <location>
        <begin position="603"/>
        <end position="634"/>
    </location>
</feature>
<accession>A0ABD3NYE2</accession>
<keyword evidence="2" id="KW-0732">Signal</keyword>
<name>A0ABD3NYE2_9STRA</name>
<evidence type="ECO:0000313" key="3">
    <source>
        <dbReference type="EMBL" id="KAL3780602.1"/>
    </source>
</evidence>
<reference evidence="3 4" key="1">
    <citation type="submission" date="2024-10" db="EMBL/GenBank/DDBJ databases">
        <title>Updated reference genomes for cyclostephanoid diatoms.</title>
        <authorList>
            <person name="Roberts W.R."/>
            <person name="Alverson A.J."/>
        </authorList>
    </citation>
    <scope>NUCLEOTIDE SEQUENCE [LARGE SCALE GENOMIC DNA]</scope>
    <source>
        <strain evidence="3 4">AJA010-31</strain>
    </source>
</reference>
<evidence type="ECO:0000256" key="1">
    <source>
        <dbReference type="SAM" id="MobiDB-lite"/>
    </source>
</evidence>
<feature type="signal peptide" evidence="2">
    <location>
        <begin position="1"/>
        <end position="21"/>
    </location>
</feature>
<feature type="compositionally biased region" description="Acidic residues" evidence="1">
    <location>
        <begin position="445"/>
        <end position="456"/>
    </location>
</feature>
<feature type="compositionally biased region" description="Polar residues" evidence="1">
    <location>
        <begin position="615"/>
        <end position="634"/>
    </location>
</feature>